<sequence length="70" mass="7955">MLKNISFKHLVIKFKHLGFTGPYAGGKHLFMEKKSLKIHIPNLHKSDISKSLIAEILRQAGISKDDWNNA</sequence>
<dbReference type="STRING" id="1801750.A3B85_03015"/>
<keyword evidence="4" id="KW-0255">Endonuclease</keyword>
<dbReference type="Pfam" id="PF07927">
    <property type="entry name" value="HicA_toxin"/>
    <property type="match status" value="1"/>
</dbReference>
<proteinExistence type="inferred from homology"/>
<keyword evidence="7" id="KW-0346">Stress response</keyword>
<comment type="caution">
    <text evidence="8">The sequence shown here is derived from an EMBL/GenBank/DDBJ whole genome shotgun (WGS) entry which is preliminary data.</text>
</comment>
<evidence type="ECO:0000256" key="2">
    <source>
        <dbReference type="ARBA" id="ARBA00022649"/>
    </source>
</evidence>
<name>A0A1F6W5I3_9BACT</name>
<evidence type="ECO:0000256" key="5">
    <source>
        <dbReference type="ARBA" id="ARBA00022801"/>
    </source>
</evidence>
<evidence type="ECO:0000256" key="3">
    <source>
        <dbReference type="ARBA" id="ARBA00022722"/>
    </source>
</evidence>
<dbReference type="InterPro" id="IPR012933">
    <property type="entry name" value="HicA_mRNA_interferase"/>
</dbReference>
<evidence type="ECO:0000256" key="1">
    <source>
        <dbReference type="ARBA" id="ARBA00006620"/>
    </source>
</evidence>
<evidence type="ECO:0000256" key="7">
    <source>
        <dbReference type="ARBA" id="ARBA00023016"/>
    </source>
</evidence>
<dbReference type="SUPFAM" id="SSF54786">
    <property type="entry name" value="YcfA/nrd intein domain"/>
    <property type="match status" value="1"/>
</dbReference>
<dbReference type="AlphaFoldDB" id="A0A1F6W5I3"/>
<reference evidence="8 9" key="1">
    <citation type="journal article" date="2016" name="Nat. Commun.">
        <title>Thousands of microbial genomes shed light on interconnected biogeochemical processes in an aquifer system.</title>
        <authorList>
            <person name="Anantharaman K."/>
            <person name="Brown C.T."/>
            <person name="Hug L.A."/>
            <person name="Sharon I."/>
            <person name="Castelle C.J."/>
            <person name="Probst A.J."/>
            <person name="Thomas B.C."/>
            <person name="Singh A."/>
            <person name="Wilkins M.J."/>
            <person name="Karaoz U."/>
            <person name="Brodie E.L."/>
            <person name="Williams K.H."/>
            <person name="Hubbard S.S."/>
            <person name="Banfield J.F."/>
        </authorList>
    </citation>
    <scope>NUCLEOTIDE SEQUENCE [LARGE SCALE GENOMIC DNA]</scope>
</reference>
<evidence type="ECO:0000256" key="6">
    <source>
        <dbReference type="ARBA" id="ARBA00022884"/>
    </source>
</evidence>
<gene>
    <name evidence="8" type="ORF">A3B85_03015</name>
</gene>
<organism evidence="8 9">
    <name type="scientific">Candidatus Nomurabacteria bacterium RIFCSPHIGHO2_02_FULL_37_13</name>
    <dbReference type="NCBI Taxonomy" id="1801750"/>
    <lineage>
        <taxon>Bacteria</taxon>
        <taxon>Candidatus Nomuraibacteriota</taxon>
    </lineage>
</organism>
<dbReference type="Gene3D" id="3.30.920.30">
    <property type="entry name" value="Hypothetical protein"/>
    <property type="match status" value="1"/>
</dbReference>
<keyword evidence="5" id="KW-0378">Hydrolase</keyword>
<evidence type="ECO:0000313" key="8">
    <source>
        <dbReference type="EMBL" id="OGI77197.1"/>
    </source>
</evidence>
<dbReference type="GO" id="GO:0016787">
    <property type="term" value="F:hydrolase activity"/>
    <property type="evidence" value="ECO:0007669"/>
    <property type="project" value="UniProtKB-KW"/>
</dbReference>
<keyword evidence="2" id="KW-1277">Toxin-antitoxin system</keyword>
<protein>
    <recommendedName>
        <fullName evidence="10">Type II toxin-antitoxin system HicA family toxin</fullName>
    </recommendedName>
</protein>
<accession>A0A1F6W5I3</accession>
<evidence type="ECO:0000256" key="4">
    <source>
        <dbReference type="ARBA" id="ARBA00022759"/>
    </source>
</evidence>
<dbReference type="GO" id="GO:0003729">
    <property type="term" value="F:mRNA binding"/>
    <property type="evidence" value="ECO:0007669"/>
    <property type="project" value="InterPro"/>
</dbReference>
<keyword evidence="3" id="KW-0540">Nuclease</keyword>
<dbReference type="Proteomes" id="UP000178374">
    <property type="component" value="Unassembled WGS sequence"/>
</dbReference>
<comment type="similarity">
    <text evidence="1">Belongs to the HicA mRNA interferase family.</text>
</comment>
<dbReference type="EMBL" id="MFUA01000013">
    <property type="protein sequence ID" value="OGI77197.1"/>
    <property type="molecule type" value="Genomic_DNA"/>
</dbReference>
<evidence type="ECO:0008006" key="10">
    <source>
        <dbReference type="Google" id="ProtNLM"/>
    </source>
</evidence>
<evidence type="ECO:0000313" key="9">
    <source>
        <dbReference type="Proteomes" id="UP000178374"/>
    </source>
</evidence>
<keyword evidence="6" id="KW-0694">RNA-binding</keyword>
<dbReference type="GO" id="GO:0004519">
    <property type="term" value="F:endonuclease activity"/>
    <property type="evidence" value="ECO:0007669"/>
    <property type="project" value="UniProtKB-KW"/>
</dbReference>
<dbReference type="InterPro" id="IPR038570">
    <property type="entry name" value="HicA_sf"/>
</dbReference>